<gene>
    <name evidence="1" type="ORF">L2E82_25719</name>
</gene>
<organism evidence="1 2">
    <name type="scientific">Cichorium intybus</name>
    <name type="common">Chicory</name>
    <dbReference type="NCBI Taxonomy" id="13427"/>
    <lineage>
        <taxon>Eukaryota</taxon>
        <taxon>Viridiplantae</taxon>
        <taxon>Streptophyta</taxon>
        <taxon>Embryophyta</taxon>
        <taxon>Tracheophyta</taxon>
        <taxon>Spermatophyta</taxon>
        <taxon>Magnoliopsida</taxon>
        <taxon>eudicotyledons</taxon>
        <taxon>Gunneridae</taxon>
        <taxon>Pentapetalae</taxon>
        <taxon>asterids</taxon>
        <taxon>campanulids</taxon>
        <taxon>Asterales</taxon>
        <taxon>Asteraceae</taxon>
        <taxon>Cichorioideae</taxon>
        <taxon>Cichorieae</taxon>
        <taxon>Cichoriinae</taxon>
        <taxon>Cichorium</taxon>
    </lineage>
</organism>
<dbReference type="EMBL" id="CM042012">
    <property type="protein sequence ID" value="KAI3753659.1"/>
    <property type="molecule type" value="Genomic_DNA"/>
</dbReference>
<dbReference type="Proteomes" id="UP001055811">
    <property type="component" value="Linkage Group LG04"/>
</dbReference>
<evidence type="ECO:0000313" key="1">
    <source>
        <dbReference type="EMBL" id="KAI3753659.1"/>
    </source>
</evidence>
<evidence type="ECO:0000313" key="2">
    <source>
        <dbReference type="Proteomes" id="UP001055811"/>
    </source>
</evidence>
<keyword evidence="2" id="KW-1185">Reference proteome</keyword>
<proteinExistence type="predicted"/>
<reference evidence="2" key="1">
    <citation type="journal article" date="2022" name="Mol. Ecol. Resour.">
        <title>The genomes of chicory, endive, great burdock and yacon provide insights into Asteraceae palaeo-polyploidization history and plant inulin production.</title>
        <authorList>
            <person name="Fan W."/>
            <person name="Wang S."/>
            <person name="Wang H."/>
            <person name="Wang A."/>
            <person name="Jiang F."/>
            <person name="Liu H."/>
            <person name="Zhao H."/>
            <person name="Xu D."/>
            <person name="Zhang Y."/>
        </authorList>
    </citation>
    <scope>NUCLEOTIDE SEQUENCE [LARGE SCALE GENOMIC DNA]</scope>
    <source>
        <strain evidence="2">cv. Punajuju</strain>
    </source>
</reference>
<name>A0ACB9E3Z0_CICIN</name>
<protein>
    <submittedName>
        <fullName evidence="1">Uncharacterized protein</fullName>
    </submittedName>
</protein>
<sequence length="137" mass="15439">MQEQTPSPRVAHEIARLDKEMETFTQEKLYYEAQILRVRWMITSTGTTILSVTGGLPLPQSCPMEFACMPEHFVEDVMELLIFASRIPCALDGVKLIPCTSTLFEGHQLSVHYLVKNLLKLYVDIGLKGSHTQVTVS</sequence>
<accession>A0ACB9E3Z0</accession>
<comment type="caution">
    <text evidence="1">The sequence shown here is derived from an EMBL/GenBank/DDBJ whole genome shotgun (WGS) entry which is preliminary data.</text>
</comment>
<reference evidence="1 2" key="2">
    <citation type="journal article" date="2022" name="Mol. Ecol. Resour.">
        <title>The genomes of chicory, endive, great burdock and yacon provide insights into Asteraceae paleo-polyploidization history and plant inulin production.</title>
        <authorList>
            <person name="Fan W."/>
            <person name="Wang S."/>
            <person name="Wang H."/>
            <person name="Wang A."/>
            <person name="Jiang F."/>
            <person name="Liu H."/>
            <person name="Zhao H."/>
            <person name="Xu D."/>
            <person name="Zhang Y."/>
        </authorList>
    </citation>
    <scope>NUCLEOTIDE SEQUENCE [LARGE SCALE GENOMIC DNA]</scope>
    <source>
        <strain evidence="2">cv. Punajuju</strain>
        <tissue evidence="1">Leaves</tissue>
    </source>
</reference>